<gene>
    <name evidence="5" type="ORF">HH308_08510</name>
</gene>
<dbReference type="InterPro" id="IPR002577">
    <property type="entry name" value="HTH_HxlR"/>
</dbReference>
<sequence length="148" mass="17280">MRHDDLATVNCAVARTWAIVGERWTMLILREFFKGEHRFDPIARKLGLGRSVLTDRLRMLVDEGILERRRYDTAPDRLDYHLTTKGEDLYPLLVAVIQWGDKWVVDEPPVMLTHKTCGHQPRLSLRCEHCDTDLARRDIHAEFASDAW</sequence>
<dbReference type="InterPro" id="IPR036390">
    <property type="entry name" value="WH_DNA-bd_sf"/>
</dbReference>
<protein>
    <submittedName>
        <fullName evidence="5">Helix-turn-helix transcriptional regulator</fullName>
    </submittedName>
</protein>
<keyword evidence="6" id="KW-1185">Reference proteome</keyword>
<dbReference type="PANTHER" id="PTHR33204:SF18">
    <property type="entry name" value="TRANSCRIPTIONAL REGULATORY PROTEIN"/>
    <property type="match status" value="1"/>
</dbReference>
<comment type="caution">
    <text evidence="5">The sequence shown here is derived from an EMBL/GenBank/DDBJ whole genome shotgun (WGS) entry which is preliminary data.</text>
</comment>
<dbReference type="InterPro" id="IPR011991">
    <property type="entry name" value="ArsR-like_HTH"/>
</dbReference>
<keyword evidence="3" id="KW-0804">Transcription</keyword>
<dbReference type="AlphaFoldDB" id="A0A848KRD1"/>
<proteinExistence type="predicted"/>
<dbReference type="PROSITE" id="PS51118">
    <property type="entry name" value="HTH_HXLR"/>
    <property type="match status" value="1"/>
</dbReference>
<dbReference type="InterPro" id="IPR036388">
    <property type="entry name" value="WH-like_DNA-bd_sf"/>
</dbReference>
<keyword evidence="1" id="KW-0805">Transcription regulation</keyword>
<evidence type="ECO:0000256" key="1">
    <source>
        <dbReference type="ARBA" id="ARBA00023015"/>
    </source>
</evidence>
<dbReference type="SUPFAM" id="SSF46785">
    <property type="entry name" value="Winged helix' DNA-binding domain"/>
    <property type="match status" value="1"/>
</dbReference>
<dbReference type="Proteomes" id="UP000550729">
    <property type="component" value="Unassembled WGS sequence"/>
</dbReference>
<dbReference type="RefSeq" id="WP_170193764.1">
    <property type="nucleotide sequence ID" value="NZ_JABBNB010000007.1"/>
</dbReference>
<evidence type="ECO:0000259" key="4">
    <source>
        <dbReference type="PROSITE" id="PS51118"/>
    </source>
</evidence>
<evidence type="ECO:0000256" key="2">
    <source>
        <dbReference type="ARBA" id="ARBA00023125"/>
    </source>
</evidence>
<reference evidence="5 6" key="1">
    <citation type="submission" date="2020-04" db="EMBL/GenBank/DDBJ databases">
        <title>Gordonia sp. nov. TBRC 11910.</title>
        <authorList>
            <person name="Suriyachadkun C."/>
        </authorList>
    </citation>
    <scope>NUCLEOTIDE SEQUENCE [LARGE SCALE GENOMIC DNA]</scope>
    <source>
        <strain evidence="5 6">TBRC 11910</strain>
    </source>
</reference>
<dbReference type="PANTHER" id="PTHR33204">
    <property type="entry name" value="TRANSCRIPTIONAL REGULATOR, MARR FAMILY"/>
    <property type="match status" value="1"/>
</dbReference>
<organism evidence="5 6">
    <name type="scientific">Gordonia asplenii</name>
    <dbReference type="NCBI Taxonomy" id="2725283"/>
    <lineage>
        <taxon>Bacteria</taxon>
        <taxon>Bacillati</taxon>
        <taxon>Actinomycetota</taxon>
        <taxon>Actinomycetes</taxon>
        <taxon>Mycobacteriales</taxon>
        <taxon>Gordoniaceae</taxon>
        <taxon>Gordonia</taxon>
    </lineage>
</organism>
<keyword evidence="2" id="KW-0238">DNA-binding</keyword>
<accession>A0A848KRD1</accession>
<name>A0A848KRD1_9ACTN</name>
<dbReference type="Pfam" id="PF01638">
    <property type="entry name" value="HxlR"/>
    <property type="match status" value="1"/>
</dbReference>
<feature type="domain" description="HTH hxlR-type" evidence="4">
    <location>
        <begin position="11"/>
        <end position="108"/>
    </location>
</feature>
<dbReference type="Gene3D" id="1.10.10.10">
    <property type="entry name" value="Winged helix-like DNA-binding domain superfamily/Winged helix DNA-binding domain"/>
    <property type="match status" value="1"/>
</dbReference>
<evidence type="ECO:0000256" key="3">
    <source>
        <dbReference type="ARBA" id="ARBA00023163"/>
    </source>
</evidence>
<dbReference type="GO" id="GO:0003677">
    <property type="term" value="F:DNA binding"/>
    <property type="evidence" value="ECO:0007669"/>
    <property type="project" value="UniProtKB-KW"/>
</dbReference>
<evidence type="ECO:0000313" key="5">
    <source>
        <dbReference type="EMBL" id="NMO01256.1"/>
    </source>
</evidence>
<evidence type="ECO:0000313" key="6">
    <source>
        <dbReference type="Proteomes" id="UP000550729"/>
    </source>
</evidence>
<dbReference type="EMBL" id="JABBNB010000007">
    <property type="protein sequence ID" value="NMO01256.1"/>
    <property type="molecule type" value="Genomic_DNA"/>
</dbReference>
<dbReference type="CDD" id="cd00090">
    <property type="entry name" value="HTH_ARSR"/>
    <property type="match status" value="1"/>
</dbReference>